<protein>
    <recommendedName>
        <fullName evidence="4">DUF922 domain-containing protein</fullName>
    </recommendedName>
</protein>
<dbReference type="Proteomes" id="UP000198131">
    <property type="component" value="Unassembled WGS sequence"/>
</dbReference>
<dbReference type="RefSeq" id="WP_141106589.1">
    <property type="nucleotide sequence ID" value="NZ_FYEW01000002.1"/>
</dbReference>
<dbReference type="PROSITE" id="PS51257">
    <property type="entry name" value="PROKAR_LIPOPROTEIN"/>
    <property type="match status" value="1"/>
</dbReference>
<name>A0A212UD65_9BACT</name>
<proteinExistence type="predicted"/>
<keyword evidence="3" id="KW-1185">Reference proteome</keyword>
<accession>A0A212UD65</accession>
<dbReference type="EMBL" id="FYEW01000002">
    <property type="protein sequence ID" value="SNC76185.1"/>
    <property type="molecule type" value="Genomic_DNA"/>
</dbReference>
<evidence type="ECO:0000313" key="3">
    <source>
        <dbReference type="Proteomes" id="UP000198131"/>
    </source>
</evidence>
<organism evidence="2 3">
    <name type="scientific">Hymenobacter gelipurpurascens</name>
    <dbReference type="NCBI Taxonomy" id="89968"/>
    <lineage>
        <taxon>Bacteria</taxon>
        <taxon>Pseudomonadati</taxon>
        <taxon>Bacteroidota</taxon>
        <taxon>Cytophagia</taxon>
        <taxon>Cytophagales</taxon>
        <taxon>Hymenobacteraceae</taxon>
        <taxon>Hymenobacter</taxon>
    </lineage>
</organism>
<evidence type="ECO:0000256" key="1">
    <source>
        <dbReference type="SAM" id="SignalP"/>
    </source>
</evidence>
<feature type="signal peptide" evidence="1">
    <location>
        <begin position="1"/>
        <end position="18"/>
    </location>
</feature>
<dbReference type="AlphaFoldDB" id="A0A212UD65"/>
<gene>
    <name evidence="2" type="ORF">SAMN06265337_3257</name>
</gene>
<reference evidence="3" key="1">
    <citation type="submission" date="2017-06" db="EMBL/GenBank/DDBJ databases">
        <authorList>
            <person name="Varghese N."/>
            <person name="Submissions S."/>
        </authorList>
    </citation>
    <scope>NUCLEOTIDE SEQUENCE [LARGE SCALE GENOMIC DNA]</scope>
    <source>
        <strain evidence="3">DSM 11116</strain>
    </source>
</reference>
<evidence type="ECO:0008006" key="4">
    <source>
        <dbReference type="Google" id="ProtNLM"/>
    </source>
</evidence>
<sequence>MKYYLPVVWLCLALTACAPKAVVHTTQVMQPLKAYEGFLVVKETEEFTDTAQELGDIHIKDNVGLSLICDYETVLELATTQARQMGANVLRIYEHRAPSLYGSSCHRIRAKALRVADITPYEKEVLWHPARRLRQADFKGSIEERPFQAATSSSLRYRAANNLLQGTVQFTIDTYFDCQQSYFKPSPNNARTLAHEQLHFDITEIYARRFAKLLQEQLTNTQELERQQEGLYRQLMVECQLLQDKYDSEVYADHNKLPGWQLKIEQELTAMQPYSAKQFTLKRKL</sequence>
<dbReference type="OrthoDB" id="5431540at2"/>
<keyword evidence="1" id="KW-0732">Signal</keyword>
<evidence type="ECO:0000313" key="2">
    <source>
        <dbReference type="EMBL" id="SNC76185.1"/>
    </source>
</evidence>
<feature type="chain" id="PRO_5012736158" description="DUF922 domain-containing protein" evidence="1">
    <location>
        <begin position="19"/>
        <end position="285"/>
    </location>
</feature>